<dbReference type="Pfam" id="PF01193">
    <property type="entry name" value="RNA_pol_L"/>
    <property type="match status" value="2"/>
</dbReference>
<sequence>MPTTGHYEVTESGVHFRHEPPLPTPKDGQEFLQRFEKNFKLNILEQPSSNELVFELIGVDVSFANALRRIMIAEVPTVAIEHVYMWNNSSIVHDEVLSHRLGLVPINIDPRLFDTFDENDEPTDRNTVVFRLEVKCGKSKSEDLKRDAARKMRENSEQEEEDSVLNQMELDTSAKESAELYQATNVNPQKIAEAIETPGRPYTRHVYSKDLEWVPQGDQADRFDTIRPVHEDILLAKLRPGQWIELEAHARKGVGKDHAKFSPVATAAYRLMPKIELVKAVYDELAEELVNLYEPGVFRLEECTGEEASSHRVKAVVHNPYACTMSRNFMREPVLKESIKITRVPNHFIFSVESVGMLQPGVIVAEALRVLQDKCRNLVRLVDESTDNNEGL</sequence>
<dbReference type="SMART" id="SM00662">
    <property type="entry name" value="RPOLD"/>
    <property type="match status" value="1"/>
</dbReference>
<accession>A0AAD3HAF4</accession>
<evidence type="ECO:0000256" key="1">
    <source>
        <dbReference type="ARBA" id="ARBA00022478"/>
    </source>
</evidence>
<reference evidence="5 6" key="1">
    <citation type="journal article" date="2021" name="Sci. Rep.">
        <title>The genome of the diatom Chaetoceros tenuissimus carries an ancient integrated fragment of an extant virus.</title>
        <authorList>
            <person name="Hongo Y."/>
            <person name="Kimura K."/>
            <person name="Takaki Y."/>
            <person name="Yoshida Y."/>
            <person name="Baba S."/>
            <person name="Kobayashi G."/>
            <person name="Nagasaki K."/>
            <person name="Hano T."/>
            <person name="Tomaru Y."/>
        </authorList>
    </citation>
    <scope>NUCLEOTIDE SEQUENCE [LARGE SCALE GENOMIC DNA]</scope>
    <source>
        <strain evidence="5 6">NIES-3715</strain>
    </source>
</reference>
<dbReference type="GO" id="GO:0005736">
    <property type="term" value="C:RNA polymerase I complex"/>
    <property type="evidence" value="ECO:0007669"/>
    <property type="project" value="TreeGrafter"/>
</dbReference>
<dbReference type="SUPFAM" id="SSF56553">
    <property type="entry name" value="Insert subdomain of RNA polymerase alpha subunit"/>
    <property type="match status" value="2"/>
</dbReference>
<dbReference type="HAMAP" id="MF_00320">
    <property type="entry name" value="RNApol_arch_Rpo3"/>
    <property type="match status" value="1"/>
</dbReference>
<dbReference type="GO" id="GO:0006351">
    <property type="term" value="P:DNA-templated transcription"/>
    <property type="evidence" value="ECO:0007669"/>
    <property type="project" value="InterPro"/>
</dbReference>
<evidence type="ECO:0000313" key="5">
    <source>
        <dbReference type="EMBL" id="GFH56582.1"/>
    </source>
</evidence>
<keyword evidence="6" id="KW-1185">Reference proteome</keyword>
<protein>
    <recommendedName>
        <fullName evidence="4">DNA-directed RNA polymerase RpoA/D/Rpb3-type domain-containing protein</fullName>
    </recommendedName>
</protein>
<dbReference type="Gene3D" id="2.170.120.12">
    <property type="entry name" value="DNA-directed RNA polymerase, insert domain"/>
    <property type="match status" value="1"/>
</dbReference>
<name>A0AAD3HAF4_9STRA</name>
<dbReference type="GO" id="GO:0003899">
    <property type="term" value="F:DNA-directed RNA polymerase activity"/>
    <property type="evidence" value="ECO:0007669"/>
    <property type="project" value="InterPro"/>
</dbReference>
<dbReference type="InterPro" id="IPR001514">
    <property type="entry name" value="DNA-dir_RNA_pol_30-40kDasu_CS"/>
</dbReference>
<dbReference type="InterPro" id="IPR011263">
    <property type="entry name" value="DNA-dir_RNA_pol_RpoA/D/Rpb3"/>
</dbReference>
<dbReference type="InterPro" id="IPR050518">
    <property type="entry name" value="Rpo3/RPB3_RNA_Pol_subunit"/>
</dbReference>
<dbReference type="GO" id="GO:0003677">
    <property type="term" value="F:DNA binding"/>
    <property type="evidence" value="ECO:0007669"/>
    <property type="project" value="InterPro"/>
</dbReference>
<keyword evidence="1" id="KW-0240">DNA-directed RNA polymerase</keyword>
<proteinExistence type="inferred from homology"/>
<evidence type="ECO:0000313" key="6">
    <source>
        <dbReference type="Proteomes" id="UP001054902"/>
    </source>
</evidence>
<keyword evidence="2" id="KW-0804">Transcription</keyword>
<dbReference type="PANTHER" id="PTHR11800:SF13">
    <property type="entry name" value="DNA-DIRECTED RNA POLYMERASES I AND III SUBUNIT RPAC1"/>
    <property type="match status" value="1"/>
</dbReference>
<feature type="compositionally biased region" description="Basic and acidic residues" evidence="3">
    <location>
        <begin position="143"/>
        <end position="156"/>
    </location>
</feature>
<evidence type="ECO:0000256" key="2">
    <source>
        <dbReference type="ARBA" id="ARBA00023163"/>
    </source>
</evidence>
<dbReference type="AlphaFoldDB" id="A0AAD3HAF4"/>
<organism evidence="5 6">
    <name type="scientific">Chaetoceros tenuissimus</name>
    <dbReference type="NCBI Taxonomy" id="426638"/>
    <lineage>
        <taxon>Eukaryota</taxon>
        <taxon>Sar</taxon>
        <taxon>Stramenopiles</taxon>
        <taxon>Ochrophyta</taxon>
        <taxon>Bacillariophyta</taxon>
        <taxon>Coscinodiscophyceae</taxon>
        <taxon>Chaetocerotophycidae</taxon>
        <taxon>Chaetocerotales</taxon>
        <taxon>Chaetocerotaceae</taxon>
        <taxon>Chaetoceros</taxon>
    </lineage>
</organism>
<comment type="caution">
    <text evidence="5">The sequence shown here is derived from an EMBL/GenBank/DDBJ whole genome shotgun (WGS) entry which is preliminary data.</text>
</comment>
<dbReference type="GO" id="GO:0046983">
    <property type="term" value="F:protein dimerization activity"/>
    <property type="evidence" value="ECO:0007669"/>
    <property type="project" value="InterPro"/>
</dbReference>
<feature type="region of interest" description="Disordered" evidence="3">
    <location>
        <begin position="143"/>
        <end position="165"/>
    </location>
</feature>
<dbReference type="SUPFAM" id="SSF55257">
    <property type="entry name" value="RBP11-like subunits of RNA polymerase"/>
    <property type="match status" value="1"/>
</dbReference>
<dbReference type="InterPro" id="IPR036643">
    <property type="entry name" value="RNApol_insert_sf"/>
</dbReference>
<gene>
    <name evidence="5" type="ORF">CTEN210_13058</name>
</gene>
<feature type="domain" description="DNA-directed RNA polymerase RpoA/D/Rpb3-type" evidence="4">
    <location>
        <begin position="51"/>
        <end position="381"/>
    </location>
</feature>
<dbReference type="EMBL" id="BLLK01000052">
    <property type="protein sequence ID" value="GFH56582.1"/>
    <property type="molecule type" value="Genomic_DNA"/>
</dbReference>
<dbReference type="PROSITE" id="PS00446">
    <property type="entry name" value="RNA_POL_D_30KD"/>
    <property type="match status" value="1"/>
</dbReference>
<dbReference type="InterPro" id="IPR022842">
    <property type="entry name" value="RNAP_Rpo3/Rpb3/RPAC1"/>
</dbReference>
<dbReference type="InterPro" id="IPR036603">
    <property type="entry name" value="RBP11-like"/>
</dbReference>
<dbReference type="InterPro" id="IPR033901">
    <property type="entry name" value="RNAPI/III_AC40"/>
</dbReference>
<evidence type="ECO:0000256" key="3">
    <source>
        <dbReference type="SAM" id="MobiDB-lite"/>
    </source>
</evidence>
<evidence type="ECO:0000259" key="4">
    <source>
        <dbReference type="SMART" id="SM00662"/>
    </source>
</evidence>
<dbReference type="Proteomes" id="UP001054902">
    <property type="component" value="Unassembled WGS sequence"/>
</dbReference>
<feature type="region of interest" description="Disordered" evidence="3">
    <location>
        <begin position="1"/>
        <end position="27"/>
    </location>
</feature>
<dbReference type="Gene3D" id="3.30.1360.10">
    <property type="entry name" value="RNA polymerase, RBP11-like subunit"/>
    <property type="match status" value="1"/>
</dbReference>
<dbReference type="PANTHER" id="PTHR11800">
    <property type="entry name" value="DNA-DIRECTED RNA POLYMERASE"/>
    <property type="match status" value="1"/>
</dbReference>
<dbReference type="GO" id="GO:0005666">
    <property type="term" value="C:RNA polymerase III complex"/>
    <property type="evidence" value="ECO:0007669"/>
    <property type="project" value="TreeGrafter"/>
</dbReference>
<dbReference type="CDD" id="cd07032">
    <property type="entry name" value="RNAP_I_II_AC40"/>
    <property type="match status" value="1"/>
</dbReference>